<evidence type="ECO:0000313" key="10">
    <source>
        <dbReference type="Proteomes" id="UP000001593"/>
    </source>
</evidence>
<dbReference type="OrthoDB" id="261426at2759"/>
<dbReference type="KEGG" id="nve:5519847"/>
<evidence type="ECO:0000256" key="7">
    <source>
        <dbReference type="PROSITE-ProRule" id="PRU00333"/>
    </source>
</evidence>
<evidence type="ECO:0000256" key="5">
    <source>
        <dbReference type="ARBA" id="ARBA00022833"/>
    </source>
</evidence>
<dbReference type="FunFam" id="3.20.20.330:FF:000003">
    <property type="entry name" value="Betaine--homocysteine S-methyltransferase 1"/>
    <property type="match status" value="1"/>
</dbReference>
<dbReference type="AlphaFoldDB" id="A7RLS1"/>
<evidence type="ECO:0000259" key="8">
    <source>
        <dbReference type="PROSITE" id="PS50970"/>
    </source>
</evidence>
<feature type="domain" description="Hcy-binding" evidence="8">
    <location>
        <begin position="5"/>
        <end position="308"/>
    </location>
</feature>
<gene>
    <name evidence="9" type="ORF">NEMVEDRAFT_v1g236455</name>
</gene>
<dbReference type="PROSITE" id="PS50970">
    <property type="entry name" value="HCY"/>
    <property type="match status" value="1"/>
</dbReference>
<keyword evidence="5 6" id="KW-0862">Zinc</keyword>
<protein>
    <recommendedName>
        <fullName evidence="8">Hcy-binding domain-containing protein</fullName>
    </recommendedName>
</protein>
<organism evidence="9 10">
    <name type="scientific">Nematostella vectensis</name>
    <name type="common">Starlet sea anemone</name>
    <dbReference type="NCBI Taxonomy" id="45351"/>
    <lineage>
        <taxon>Eukaryota</taxon>
        <taxon>Metazoa</taxon>
        <taxon>Cnidaria</taxon>
        <taxon>Anthozoa</taxon>
        <taxon>Hexacorallia</taxon>
        <taxon>Actiniaria</taxon>
        <taxon>Edwardsiidae</taxon>
        <taxon>Nematostella</taxon>
    </lineage>
</organism>
<dbReference type="InterPro" id="IPR003726">
    <property type="entry name" value="HCY_dom"/>
</dbReference>
<dbReference type="Pfam" id="PF02574">
    <property type="entry name" value="S-methyl_trans"/>
    <property type="match status" value="1"/>
</dbReference>
<dbReference type="SUPFAM" id="SSF82282">
    <property type="entry name" value="Homocysteine S-methyltransferase"/>
    <property type="match status" value="1"/>
</dbReference>
<feature type="binding site" evidence="6 7">
    <location>
        <position position="293"/>
    </location>
    <ligand>
        <name>Zn(2+)</name>
        <dbReference type="ChEBI" id="CHEBI:29105"/>
    </ligand>
</feature>
<dbReference type="UniPathway" id="UPA00051">
    <property type="reaction ID" value="UER00083"/>
</dbReference>
<dbReference type="PhylomeDB" id="A7RLS1"/>
<keyword evidence="10" id="KW-1185">Reference proteome</keyword>
<evidence type="ECO:0000256" key="6">
    <source>
        <dbReference type="PIRSR" id="PIRSR037505-2"/>
    </source>
</evidence>
<dbReference type="PANTHER" id="PTHR46120:SF1">
    <property type="entry name" value="HCY-BINDING DOMAIN-CONTAINING PROTEIN"/>
    <property type="match status" value="1"/>
</dbReference>
<evidence type="ECO:0000313" key="9">
    <source>
        <dbReference type="EMBL" id="EDO47743.1"/>
    </source>
</evidence>
<keyword evidence="4 6" id="KW-0479">Metal-binding</keyword>
<evidence type="ECO:0000256" key="2">
    <source>
        <dbReference type="ARBA" id="ARBA00022603"/>
    </source>
</evidence>
<dbReference type="InterPro" id="IPR051524">
    <property type="entry name" value="BHMT"/>
</dbReference>
<feature type="binding site" evidence="6 7">
    <location>
        <position position="294"/>
    </location>
    <ligand>
        <name>Zn(2+)</name>
        <dbReference type="ChEBI" id="CHEBI:29105"/>
    </ligand>
</feature>
<comment type="pathway">
    <text evidence="1">Amino-acid biosynthesis; L-methionine biosynthesis via de novo pathway; L-methionine from L-homocysteine (BhmT route): step 1/1.</text>
</comment>
<dbReference type="InParanoid" id="A7RLS1"/>
<dbReference type="PIRSF" id="PIRSF037505">
    <property type="entry name" value="Betaine_HMT"/>
    <property type="match status" value="1"/>
</dbReference>
<keyword evidence="3 7" id="KW-0808">Transferase</keyword>
<comment type="cofactor">
    <cofactor evidence="6">
        <name>Zn(2+)</name>
        <dbReference type="ChEBI" id="CHEBI:29105"/>
    </cofactor>
    <text evidence="6">Binds 1 zinc ion per subunit.</text>
</comment>
<reference evidence="9 10" key="1">
    <citation type="journal article" date="2007" name="Science">
        <title>Sea anemone genome reveals ancestral eumetazoan gene repertoire and genomic organization.</title>
        <authorList>
            <person name="Putnam N.H."/>
            <person name="Srivastava M."/>
            <person name="Hellsten U."/>
            <person name="Dirks B."/>
            <person name="Chapman J."/>
            <person name="Salamov A."/>
            <person name="Terry A."/>
            <person name="Shapiro H."/>
            <person name="Lindquist E."/>
            <person name="Kapitonov V.V."/>
            <person name="Jurka J."/>
            <person name="Genikhovich G."/>
            <person name="Grigoriev I.V."/>
            <person name="Lucas S.M."/>
            <person name="Steele R.E."/>
            <person name="Finnerty J.R."/>
            <person name="Technau U."/>
            <person name="Martindale M.Q."/>
            <person name="Rokhsar D.S."/>
        </authorList>
    </citation>
    <scope>NUCLEOTIDE SEQUENCE [LARGE SCALE GENOMIC DNA]</scope>
    <source>
        <strain evidence="10">CH2 X CH6</strain>
    </source>
</reference>
<feature type="binding site" evidence="6 7">
    <location>
        <position position="211"/>
    </location>
    <ligand>
        <name>Zn(2+)</name>
        <dbReference type="ChEBI" id="CHEBI:29105"/>
    </ligand>
</feature>
<proteinExistence type="predicted"/>
<dbReference type="InterPro" id="IPR036589">
    <property type="entry name" value="HCY_dom_sf"/>
</dbReference>
<dbReference type="HOGENOM" id="CLU_047457_0_0_1"/>
<name>A7RLS1_NEMVE</name>
<keyword evidence="2 7" id="KW-0489">Methyltransferase</keyword>
<dbReference type="InterPro" id="IPR017226">
    <property type="entry name" value="BHMT-like"/>
</dbReference>
<dbReference type="OMA" id="CKDKTEV"/>
<dbReference type="eggNOG" id="KOG1579">
    <property type="taxonomic scope" value="Eukaryota"/>
</dbReference>
<dbReference type="GO" id="GO:0047150">
    <property type="term" value="F:betaine-homocysteine S-methyltransferase activity"/>
    <property type="evidence" value="ECO:0000318"/>
    <property type="project" value="GO_Central"/>
</dbReference>
<evidence type="ECO:0000256" key="4">
    <source>
        <dbReference type="ARBA" id="ARBA00022723"/>
    </source>
</evidence>
<dbReference type="Proteomes" id="UP000001593">
    <property type="component" value="Unassembled WGS sequence"/>
</dbReference>
<sequence>MGPKRGFLERLEAGETIIGDGGFVFALEKRGYVKAGPWTPEATVENPEAVRQLHREFLRAGSDVMQTFTFYASDDKLQNRGNEASKKFGCAAINEAACDLAREVADEGDALVAGGVCQTPTYLSGKGKEACQAEFQKQVDVFIKKDVDFIIAEYYEHVEEAVWAVELLKKTGKPIAASLCIGPEGDMHGVSAGDCAVRLAEAGADCIGVNCHYGPIKSLETMRLMKAGLDAAGYKKHLMIQPLGYHTPDCGKQGFIDLPEFPFGLEPRICTRWDMHKYAREAYDMGIRFIGGCCGFEPYHIRALSEELAKERGKFPKGSEKHGLWGDGLRQHTKPWVRSRARRDYWEKLNPSSGRPFSASCSKPDNWGITAGHDYLKQHAEDTSDKELKEIMEVAQSR</sequence>
<dbReference type="GO" id="GO:0008270">
    <property type="term" value="F:zinc ion binding"/>
    <property type="evidence" value="ECO:0007669"/>
    <property type="project" value="InterPro"/>
</dbReference>
<evidence type="ECO:0000256" key="1">
    <source>
        <dbReference type="ARBA" id="ARBA00005137"/>
    </source>
</evidence>
<dbReference type="PANTHER" id="PTHR46120">
    <property type="entry name" value="BETAINE--HOMOCYSTEINE S-METHYLTRANSFERASE 1"/>
    <property type="match status" value="1"/>
</dbReference>
<accession>A7RLS1</accession>
<dbReference type="Gene3D" id="3.20.20.330">
    <property type="entry name" value="Homocysteine-binding-like domain"/>
    <property type="match status" value="1"/>
</dbReference>
<dbReference type="GO" id="GO:0009086">
    <property type="term" value="P:methionine biosynthetic process"/>
    <property type="evidence" value="ECO:0000318"/>
    <property type="project" value="GO_Central"/>
</dbReference>
<dbReference type="STRING" id="45351.A7RLS1"/>
<dbReference type="EMBL" id="DS469518">
    <property type="protein sequence ID" value="EDO47743.1"/>
    <property type="molecule type" value="Genomic_DNA"/>
</dbReference>
<evidence type="ECO:0000256" key="3">
    <source>
        <dbReference type="ARBA" id="ARBA00022679"/>
    </source>
</evidence>
<dbReference type="GO" id="GO:0032259">
    <property type="term" value="P:methylation"/>
    <property type="evidence" value="ECO:0007669"/>
    <property type="project" value="UniProtKB-KW"/>
</dbReference>